<dbReference type="EMBL" id="BAAAQN010000032">
    <property type="protein sequence ID" value="GAA2042344.1"/>
    <property type="molecule type" value="Genomic_DNA"/>
</dbReference>
<proteinExistence type="predicted"/>
<accession>A0ABN2URQ5</accession>
<feature type="compositionally biased region" description="Polar residues" evidence="1">
    <location>
        <begin position="33"/>
        <end position="50"/>
    </location>
</feature>
<feature type="compositionally biased region" description="Polar residues" evidence="1">
    <location>
        <begin position="69"/>
        <end position="86"/>
    </location>
</feature>
<sequence length="101" mass="10754">MVWRRMRHAEWNRNSASGISAATADSTEAASSGVPQSRTMSNQASHSSSVPVKMHATTTTCRRRHAAQVVTSSPATSSRSKPTQAAAQALAGWWSGRSTAR</sequence>
<feature type="region of interest" description="Disordered" evidence="1">
    <location>
        <begin position="1"/>
        <end position="101"/>
    </location>
</feature>
<keyword evidence="3" id="KW-1185">Reference proteome</keyword>
<comment type="caution">
    <text evidence="2">The sequence shown here is derived from an EMBL/GenBank/DDBJ whole genome shotgun (WGS) entry which is preliminary data.</text>
</comment>
<dbReference type="Proteomes" id="UP001500751">
    <property type="component" value="Unassembled WGS sequence"/>
</dbReference>
<protein>
    <submittedName>
        <fullName evidence="2">Uncharacterized protein</fullName>
    </submittedName>
</protein>
<feature type="compositionally biased region" description="Low complexity" evidence="1">
    <location>
        <begin position="20"/>
        <end position="32"/>
    </location>
</feature>
<gene>
    <name evidence="2" type="ORF">GCM10009839_51340</name>
</gene>
<reference evidence="2 3" key="1">
    <citation type="journal article" date="2019" name="Int. J. Syst. Evol. Microbiol.">
        <title>The Global Catalogue of Microorganisms (GCM) 10K type strain sequencing project: providing services to taxonomists for standard genome sequencing and annotation.</title>
        <authorList>
            <consortium name="The Broad Institute Genomics Platform"/>
            <consortium name="The Broad Institute Genome Sequencing Center for Infectious Disease"/>
            <person name="Wu L."/>
            <person name="Ma J."/>
        </authorList>
    </citation>
    <scope>NUCLEOTIDE SEQUENCE [LARGE SCALE GENOMIC DNA]</scope>
    <source>
        <strain evidence="2 3">JCM 16014</strain>
    </source>
</reference>
<evidence type="ECO:0000313" key="2">
    <source>
        <dbReference type="EMBL" id="GAA2042344.1"/>
    </source>
</evidence>
<evidence type="ECO:0000313" key="3">
    <source>
        <dbReference type="Proteomes" id="UP001500751"/>
    </source>
</evidence>
<evidence type="ECO:0000256" key="1">
    <source>
        <dbReference type="SAM" id="MobiDB-lite"/>
    </source>
</evidence>
<name>A0ABN2URQ5_9ACTN</name>
<organism evidence="2 3">
    <name type="scientific">Catenulispora yoronensis</name>
    <dbReference type="NCBI Taxonomy" id="450799"/>
    <lineage>
        <taxon>Bacteria</taxon>
        <taxon>Bacillati</taxon>
        <taxon>Actinomycetota</taxon>
        <taxon>Actinomycetes</taxon>
        <taxon>Catenulisporales</taxon>
        <taxon>Catenulisporaceae</taxon>
        <taxon>Catenulispora</taxon>
    </lineage>
</organism>